<dbReference type="AlphaFoldDB" id="A0A0E9LS60"/>
<keyword evidence="4" id="KW-1185">Reference proteome</keyword>
<gene>
    <name evidence="3" type="ORF">JCM15548_150</name>
</gene>
<dbReference type="PROSITE" id="PS50983">
    <property type="entry name" value="FE_B12_PBP"/>
    <property type="match status" value="1"/>
</dbReference>
<accession>A0A0E9LS60</accession>
<dbReference type="Proteomes" id="UP000032900">
    <property type="component" value="Unassembled WGS sequence"/>
</dbReference>
<evidence type="ECO:0000259" key="2">
    <source>
        <dbReference type="PROSITE" id="PS50983"/>
    </source>
</evidence>
<evidence type="ECO:0000313" key="4">
    <source>
        <dbReference type="Proteomes" id="UP000032900"/>
    </source>
</evidence>
<dbReference type="NCBIfam" id="NF038402">
    <property type="entry name" value="TroA_like"/>
    <property type="match status" value="1"/>
</dbReference>
<name>A0A0E9LS60_9BACT</name>
<dbReference type="InterPro" id="IPR054828">
    <property type="entry name" value="Vit_B12_bind_prot"/>
</dbReference>
<dbReference type="STRING" id="1236989.JCM15548_150"/>
<comment type="caution">
    <text evidence="3">The sequence shown here is derived from an EMBL/GenBank/DDBJ whole genome shotgun (WGS) entry which is preliminary data.</text>
</comment>
<dbReference type="SUPFAM" id="SSF53807">
    <property type="entry name" value="Helical backbone' metal receptor"/>
    <property type="match status" value="1"/>
</dbReference>
<dbReference type="RefSeq" id="WP_062121990.1">
    <property type="nucleotide sequence ID" value="NZ_BAZW01000001.1"/>
</dbReference>
<dbReference type="EMBL" id="BAZW01000001">
    <property type="protein sequence ID" value="GAO28089.1"/>
    <property type="molecule type" value="Genomic_DNA"/>
</dbReference>
<reference evidence="3 4" key="1">
    <citation type="journal article" date="2015" name="Microbes Environ.">
        <title>Distribution and evolution of nitrogen fixation genes in the phylum bacteroidetes.</title>
        <authorList>
            <person name="Inoue J."/>
            <person name="Oshima K."/>
            <person name="Suda W."/>
            <person name="Sakamoto M."/>
            <person name="Iino T."/>
            <person name="Noda S."/>
            <person name="Hongoh Y."/>
            <person name="Hattori M."/>
            <person name="Ohkuma M."/>
        </authorList>
    </citation>
    <scope>NUCLEOTIDE SEQUENCE [LARGE SCALE GENOMIC DNA]</scope>
    <source>
        <strain evidence="3">JCM 15548</strain>
    </source>
</reference>
<dbReference type="InterPro" id="IPR050902">
    <property type="entry name" value="ABC_Transporter_SBP"/>
</dbReference>
<dbReference type="InterPro" id="IPR002491">
    <property type="entry name" value="ABC_transptr_periplasmic_BD"/>
</dbReference>
<dbReference type="PANTHER" id="PTHR30535">
    <property type="entry name" value="VITAMIN B12-BINDING PROTEIN"/>
    <property type="match status" value="1"/>
</dbReference>
<dbReference type="PANTHER" id="PTHR30535:SF34">
    <property type="entry name" value="MOLYBDATE-BINDING PROTEIN MOLA"/>
    <property type="match status" value="1"/>
</dbReference>
<evidence type="ECO:0000313" key="3">
    <source>
        <dbReference type="EMBL" id="GAO28089.1"/>
    </source>
</evidence>
<feature type="domain" description="Fe/B12 periplasmic-binding" evidence="2">
    <location>
        <begin position="47"/>
        <end position="291"/>
    </location>
</feature>
<evidence type="ECO:0000256" key="1">
    <source>
        <dbReference type="ARBA" id="ARBA00022729"/>
    </source>
</evidence>
<dbReference type="Gene3D" id="3.40.50.1980">
    <property type="entry name" value="Nitrogenase molybdenum iron protein domain"/>
    <property type="match status" value="2"/>
</dbReference>
<dbReference type="Pfam" id="PF01497">
    <property type="entry name" value="Peripla_BP_2"/>
    <property type="match status" value="1"/>
</dbReference>
<organism evidence="3 4">
    <name type="scientific">Geofilum rubicundum JCM 15548</name>
    <dbReference type="NCBI Taxonomy" id="1236989"/>
    <lineage>
        <taxon>Bacteria</taxon>
        <taxon>Pseudomonadati</taxon>
        <taxon>Bacteroidota</taxon>
        <taxon>Bacteroidia</taxon>
        <taxon>Marinilabiliales</taxon>
        <taxon>Marinilabiliaceae</taxon>
        <taxon>Geofilum</taxon>
    </lineage>
</organism>
<protein>
    <submittedName>
        <fullName evidence="3">Vitamin B12 ABC transporter, B12-binding component BtuF</fullName>
    </submittedName>
</protein>
<sequence>MKVIQKIIFASKGARLLSKGLGQVKVLLFLFALMGPIVVKAQDRPMRIVSLAPSLTKSIYYLGGADQLVGRTSYCHIAEKDNKEVVATAISVNVEKVITLKPDLVVASTITNPETLEIIRRAGIPTKVLSTPSNFEVLCTQFLELGDLIGQSATADSIVQHTRREVDLIKHSYQDQPRQQFFFQIGAKPLFTVLDNTFMADYITFSGGENIASGLTKGTLNREFVLVKNPDVIIIVNMGIVGEDEKKTWELYPHLNAVKNNKVFFIESDMASTPNPPDFLNTMKAIQKELQ</sequence>
<keyword evidence="1" id="KW-0732">Signal</keyword>
<proteinExistence type="predicted"/>
<dbReference type="OrthoDB" id="9816357at2"/>